<gene>
    <name evidence="3" type="primary">espI_4</name>
    <name evidence="3" type="ORF">MSIMFB_03175</name>
</gene>
<dbReference type="Gene3D" id="3.40.50.300">
    <property type="entry name" value="P-loop containing nucleotide triphosphate hydrolases"/>
    <property type="match status" value="1"/>
</dbReference>
<feature type="compositionally biased region" description="Polar residues" evidence="1">
    <location>
        <begin position="35"/>
        <end position="45"/>
    </location>
</feature>
<dbReference type="Pfam" id="PF01656">
    <property type="entry name" value="CbiA"/>
    <property type="match status" value="1"/>
</dbReference>
<protein>
    <submittedName>
        <fullName evidence="3">ESX-1 secretion-associated protein EspI</fullName>
    </submittedName>
</protein>
<sequence>MRLLALLAGEGYDRVTDDLDFANGRHQLARGNASGDAQTQETQPAEESAPPPSLVPADQPPQPAPPLPGPPAGPLTAAAPPPGQRETVAQRIPQPTLAPGSPWGPPQHQAPQWGPPSGPIPQQAAHSGPQDSGQVAVPRGAPQADPASTRNESASRNSAALETRMQAPVPGSRPDAAPEGDQYRRPAAPIQAAATGIRQELIKVATEERSPRANTGWRGALNHLGLGLAPGAKELAHREVLRRIRASKQKMYSIAVLTLKGGAGKTTVTSALGQVFAAVRGDGVMAVDADPSSGDLPMRTAPHPENLSMVDLIQEEDLTQRDFVMRFLSTTDTDLQVLANGWRADDDRVLEPDDIRDVHEIASHYYSLLLWDGDTNLHSPLVRAVLSKSDAVALLVQASPQGAVAAGNAIDWLRFHGFEGLLARTVLVVNESTSKTRVNMDSLLTVLRRQQLKIHRIPFDKHLDEGLVVDLAKLRKKTLRAFEELAAMLADDFTVPQPPAAVPA</sequence>
<feature type="compositionally biased region" description="Pro residues" evidence="1">
    <location>
        <begin position="49"/>
        <end position="83"/>
    </location>
</feature>
<feature type="compositionally biased region" description="Polar residues" evidence="1">
    <location>
        <begin position="146"/>
        <end position="160"/>
    </location>
</feature>
<dbReference type="GO" id="GO:0005524">
    <property type="term" value="F:ATP binding"/>
    <property type="evidence" value="ECO:0007669"/>
    <property type="project" value="TreeGrafter"/>
</dbReference>
<dbReference type="PANTHER" id="PTHR43384:SF14">
    <property type="entry name" value="ESX-1 SECRETION-ASSOCIATED PROTEIN ESPI"/>
    <property type="match status" value="1"/>
</dbReference>
<keyword evidence="4" id="KW-1185">Reference proteome</keyword>
<dbReference type="InterPro" id="IPR002586">
    <property type="entry name" value="CobQ/CobB/MinD/ParA_Nub-bd_dom"/>
</dbReference>
<dbReference type="InterPro" id="IPR050625">
    <property type="entry name" value="ParA/MinD_ATPase"/>
</dbReference>
<reference evidence="3 4" key="1">
    <citation type="submission" date="2017-10" db="EMBL/GenBank/DDBJ databases">
        <authorList>
            <consortium name="Urmite Genomes"/>
        </authorList>
    </citation>
    <scope>NUCLEOTIDE SEQUENCE [LARGE SCALE GENOMIC DNA]</scope>
    <source>
        <strain evidence="3 4">FB-527</strain>
    </source>
</reference>
<dbReference type="GO" id="GO:0016887">
    <property type="term" value="F:ATP hydrolysis activity"/>
    <property type="evidence" value="ECO:0007669"/>
    <property type="project" value="TreeGrafter"/>
</dbReference>
<evidence type="ECO:0000313" key="4">
    <source>
        <dbReference type="Proteomes" id="UP000554965"/>
    </source>
</evidence>
<comment type="caution">
    <text evidence="3">The sequence shown here is derived from an EMBL/GenBank/DDBJ whole genome shotgun (WGS) entry which is preliminary data.</text>
</comment>
<dbReference type="GO" id="GO:0005829">
    <property type="term" value="C:cytosol"/>
    <property type="evidence" value="ECO:0007669"/>
    <property type="project" value="TreeGrafter"/>
</dbReference>
<feature type="region of interest" description="Disordered" evidence="1">
    <location>
        <begin position="26"/>
        <end position="184"/>
    </location>
</feature>
<evidence type="ECO:0000256" key="1">
    <source>
        <dbReference type="SAM" id="MobiDB-lite"/>
    </source>
</evidence>
<dbReference type="GO" id="GO:0009898">
    <property type="term" value="C:cytoplasmic side of plasma membrane"/>
    <property type="evidence" value="ECO:0007669"/>
    <property type="project" value="TreeGrafter"/>
</dbReference>
<dbReference type="Proteomes" id="UP000554965">
    <property type="component" value="Unassembled WGS sequence"/>
</dbReference>
<evidence type="ECO:0000259" key="2">
    <source>
        <dbReference type="Pfam" id="PF01656"/>
    </source>
</evidence>
<feature type="domain" description="CobQ/CobB/MinD/ParA nucleotide binding" evidence="2">
    <location>
        <begin position="254"/>
        <end position="317"/>
    </location>
</feature>
<dbReference type="EMBL" id="OCTY01000002">
    <property type="protein sequence ID" value="SOJ55694.1"/>
    <property type="molecule type" value="Genomic_DNA"/>
</dbReference>
<dbReference type="GO" id="GO:0051782">
    <property type="term" value="P:negative regulation of cell division"/>
    <property type="evidence" value="ECO:0007669"/>
    <property type="project" value="TreeGrafter"/>
</dbReference>
<organism evidence="3 4">
    <name type="scientific">Mycobacterium simulans</name>
    <dbReference type="NCBI Taxonomy" id="627089"/>
    <lineage>
        <taxon>Bacteria</taxon>
        <taxon>Bacillati</taxon>
        <taxon>Actinomycetota</taxon>
        <taxon>Actinomycetes</taxon>
        <taxon>Mycobacteriales</taxon>
        <taxon>Mycobacteriaceae</taxon>
        <taxon>Mycobacterium</taxon>
    </lineage>
</organism>
<proteinExistence type="predicted"/>
<dbReference type="PANTHER" id="PTHR43384">
    <property type="entry name" value="SEPTUM SITE-DETERMINING PROTEIN MIND HOMOLOG, CHLOROPLASTIC-RELATED"/>
    <property type="match status" value="1"/>
</dbReference>
<dbReference type="InterPro" id="IPR027417">
    <property type="entry name" value="P-loop_NTPase"/>
</dbReference>
<evidence type="ECO:0000313" key="3">
    <source>
        <dbReference type="EMBL" id="SOJ55694.1"/>
    </source>
</evidence>
<dbReference type="AlphaFoldDB" id="A0A7Z7NAC3"/>
<accession>A0A7Z7NAC3</accession>
<dbReference type="SUPFAM" id="SSF52540">
    <property type="entry name" value="P-loop containing nucleoside triphosphate hydrolases"/>
    <property type="match status" value="1"/>
</dbReference>
<name>A0A7Z7NAC3_9MYCO</name>